<dbReference type="PANTHER" id="PTHR33451:SF3">
    <property type="entry name" value="MALATE-2H(+)_NA(+)-LACTATE ANTIPORTER"/>
    <property type="match status" value="1"/>
</dbReference>
<feature type="transmembrane region" description="Helical" evidence="9">
    <location>
        <begin position="404"/>
        <end position="423"/>
    </location>
</feature>
<reference evidence="11" key="2">
    <citation type="journal article" date="2021" name="PeerJ">
        <title>Extensive microbial diversity within the chicken gut microbiome revealed by metagenomics and culture.</title>
        <authorList>
            <person name="Gilroy R."/>
            <person name="Ravi A."/>
            <person name="Getino M."/>
            <person name="Pursley I."/>
            <person name="Horton D.L."/>
            <person name="Alikhan N.F."/>
            <person name="Baker D."/>
            <person name="Gharbi K."/>
            <person name="Hall N."/>
            <person name="Watson M."/>
            <person name="Adriaenssens E.M."/>
            <person name="Foster-Nyarko E."/>
            <person name="Jarju S."/>
            <person name="Secka A."/>
            <person name="Antonio M."/>
            <person name="Oren A."/>
            <person name="Chaudhuri R.R."/>
            <person name="La Ragione R."/>
            <person name="Hildebrand F."/>
            <person name="Pallen M.J."/>
        </authorList>
    </citation>
    <scope>NUCLEOTIDE SEQUENCE</scope>
    <source>
        <strain evidence="11">CHK180-2868</strain>
    </source>
</reference>
<feature type="transmembrane region" description="Helical" evidence="9">
    <location>
        <begin position="6"/>
        <end position="37"/>
    </location>
</feature>
<evidence type="ECO:0000256" key="5">
    <source>
        <dbReference type="ARBA" id="ARBA00022692"/>
    </source>
</evidence>
<comment type="similarity">
    <text evidence="8">Belongs to the NhaC Na(+)/H(+) (TC 2.A.35) antiporter family.</text>
</comment>
<evidence type="ECO:0000256" key="9">
    <source>
        <dbReference type="SAM" id="Phobius"/>
    </source>
</evidence>
<evidence type="ECO:0000256" key="3">
    <source>
        <dbReference type="ARBA" id="ARBA00022449"/>
    </source>
</evidence>
<feature type="transmembrane region" description="Helical" evidence="9">
    <location>
        <begin position="97"/>
        <end position="127"/>
    </location>
</feature>
<dbReference type="GO" id="GO:0005886">
    <property type="term" value="C:plasma membrane"/>
    <property type="evidence" value="ECO:0007669"/>
    <property type="project" value="UniProtKB-SubCell"/>
</dbReference>
<keyword evidence="7 9" id="KW-0472">Membrane</keyword>
<reference evidence="11" key="1">
    <citation type="submission" date="2020-10" db="EMBL/GenBank/DDBJ databases">
        <authorList>
            <person name="Gilroy R."/>
        </authorList>
    </citation>
    <scope>NUCLEOTIDE SEQUENCE</scope>
    <source>
        <strain evidence="11">CHK180-2868</strain>
    </source>
</reference>
<evidence type="ECO:0000313" key="11">
    <source>
        <dbReference type="EMBL" id="HIR04981.1"/>
    </source>
</evidence>
<dbReference type="Proteomes" id="UP000824250">
    <property type="component" value="Unassembled WGS sequence"/>
</dbReference>
<sequence>MEYLLLGVFGVCLLACVFTGASIVLAMTAGFVLFFGYGLWKGKTWKEMLGFSVQGIRTVRNVLITFLLIGILTAVWRSSGSIAFIVYHAASFCRPSVMVLVSFLLCCLISFLTGTAFGSAATIGVICMTMANSAGVPPVYTGGAILAGVFFGDRCSPVSTSALLVSELTGTSLYSNLAAMVKTALIPFLISCGLYWYLGLGAGDAASGMSSQQIFAEYYRLSFWTVLPVAAVLLLSLLRVNVKYTLAVSSLLGIAVSLLIQKVSPAELFRLCILGFQPENEELAALMSGGGIISMVRVFCIVCISSCYSGMFQGTGFLDRMQEMISALGSRITAFGAILVTSVVSSAIGCNQTLAIMLTHQLCSGLEKEKDRMAISLENSAVVVAPLIPWSIAGAVPLDSVGAPLSSIALAFYLYLIPVWYLLMNRGGRKVSPGKNK</sequence>
<keyword evidence="6 9" id="KW-1133">Transmembrane helix</keyword>
<organism evidence="11 12">
    <name type="scientific">Candidatus Copromonas faecavium</name>
    <name type="common">nom. illeg.</name>
    <dbReference type="NCBI Taxonomy" id="2840740"/>
    <lineage>
        <taxon>Bacteria</taxon>
        <taxon>Bacillati</taxon>
        <taxon>Bacillota</taxon>
        <taxon>Clostridia</taxon>
        <taxon>Lachnospirales</taxon>
        <taxon>Lachnospiraceae</taxon>
        <taxon>Candidatus Copromonas (nom. illeg.)</taxon>
    </lineage>
</organism>
<gene>
    <name evidence="11" type="ORF">IAB28_03320</name>
</gene>
<name>A0A9D1D4B2_9FIRM</name>
<dbReference type="GO" id="GO:0015297">
    <property type="term" value="F:antiporter activity"/>
    <property type="evidence" value="ECO:0007669"/>
    <property type="project" value="UniProtKB-KW"/>
</dbReference>
<evidence type="ECO:0000259" key="10">
    <source>
        <dbReference type="Pfam" id="PF03553"/>
    </source>
</evidence>
<comment type="caution">
    <text evidence="11">The sequence shown here is derived from an EMBL/GenBank/DDBJ whole genome shotgun (WGS) entry which is preliminary data.</text>
</comment>
<comment type="subcellular location">
    <subcellularLocation>
        <location evidence="1">Cell membrane</location>
        <topology evidence="1">Multi-pass membrane protein</topology>
    </subcellularLocation>
</comment>
<keyword evidence="5 9" id="KW-0812">Transmembrane</keyword>
<keyword evidence="4" id="KW-1003">Cell membrane</keyword>
<dbReference type="InterPro" id="IPR052180">
    <property type="entry name" value="NhaC_Na-H+_Antiporter"/>
</dbReference>
<evidence type="ECO:0000313" key="12">
    <source>
        <dbReference type="Proteomes" id="UP000824250"/>
    </source>
</evidence>
<evidence type="ECO:0000256" key="4">
    <source>
        <dbReference type="ARBA" id="ARBA00022475"/>
    </source>
</evidence>
<evidence type="ECO:0000256" key="1">
    <source>
        <dbReference type="ARBA" id="ARBA00004651"/>
    </source>
</evidence>
<dbReference type="PANTHER" id="PTHR33451">
    <property type="entry name" value="MALATE-2H(+)/NA(+)-LACTATE ANTIPORTER"/>
    <property type="match status" value="1"/>
</dbReference>
<feature type="domain" description="Na+/H+ antiporter NhaC-like C-terminal" evidence="10">
    <location>
        <begin position="148"/>
        <end position="419"/>
    </location>
</feature>
<proteinExistence type="inferred from homology"/>
<feature type="transmembrane region" description="Helical" evidence="9">
    <location>
        <begin position="244"/>
        <end position="263"/>
    </location>
</feature>
<dbReference type="EMBL" id="DVGC01000016">
    <property type="protein sequence ID" value="HIR04981.1"/>
    <property type="molecule type" value="Genomic_DNA"/>
</dbReference>
<dbReference type="Pfam" id="PF03553">
    <property type="entry name" value="Na_H_antiporter"/>
    <property type="match status" value="1"/>
</dbReference>
<keyword evidence="2" id="KW-0813">Transport</keyword>
<evidence type="ECO:0000256" key="6">
    <source>
        <dbReference type="ARBA" id="ARBA00022989"/>
    </source>
</evidence>
<dbReference type="AlphaFoldDB" id="A0A9D1D4B2"/>
<evidence type="ECO:0000256" key="2">
    <source>
        <dbReference type="ARBA" id="ARBA00022448"/>
    </source>
</evidence>
<feature type="transmembrane region" description="Helical" evidence="9">
    <location>
        <begin position="283"/>
        <end position="312"/>
    </location>
</feature>
<feature type="transmembrane region" description="Helical" evidence="9">
    <location>
        <begin position="332"/>
        <end position="358"/>
    </location>
</feature>
<feature type="transmembrane region" description="Helical" evidence="9">
    <location>
        <begin position="218"/>
        <end position="238"/>
    </location>
</feature>
<feature type="transmembrane region" description="Helical" evidence="9">
    <location>
        <begin position="58"/>
        <end position="77"/>
    </location>
</feature>
<dbReference type="InterPro" id="IPR018461">
    <property type="entry name" value="Na/H_Antiport_NhaC-like_C"/>
</dbReference>
<protein>
    <submittedName>
        <fullName evidence="11">Sodium:proton antiporter</fullName>
    </submittedName>
</protein>
<evidence type="ECO:0000256" key="8">
    <source>
        <dbReference type="ARBA" id="ARBA00038435"/>
    </source>
</evidence>
<evidence type="ECO:0000256" key="7">
    <source>
        <dbReference type="ARBA" id="ARBA00023136"/>
    </source>
</evidence>
<feature type="transmembrane region" description="Helical" evidence="9">
    <location>
        <begin position="172"/>
        <end position="198"/>
    </location>
</feature>
<keyword evidence="3" id="KW-0050">Antiport</keyword>
<accession>A0A9D1D4B2</accession>